<accession>A0A1D2MD08</accession>
<feature type="transmembrane region" description="Helical" evidence="13">
    <location>
        <begin position="152"/>
        <end position="176"/>
    </location>
</feature>
<evidence type="ECO:0000256" key="10">
    <source>
        <dbReference type="PROSITE-ProRule" id="PRU00282"/>
    </source>
</evidence>
<dbReference type="Gene3D" id="1.50.40.10">
    <property type="entry name" value="Mitochondrial carrier domain"/>
    <property type="match status" value="1"/>
</dbReference>
<dbReference type="InterPro" id="IPR045315">
    <property type="entry name" value="Mtm1-like"/>
</dbReference>
<dbReference type="STRING" id="48709.A0A1D2MD08"/>
<feature type="repeat" description="Solcar" evidence="10">
    <location>
        <begin position="17"/>
        <end position="135"/>
    </location>
</feature>
<proteinExistence type="inferred from homology"/>
<name>A0A1D2MD08_ORCCI</name>
<dbReference type="PROSITE" id="PS51257">
    <property type="entry name" value="PROKAR_LIPOPROTEIN"/>
    <property type="match status" value="1"/>
</dbReference>
<protein>
    <submittedName>
        <fullName evidence="14">Solute carrier family 25 member 40</fullName>
    </submittedName>
</protein>
<evidence type="ECO:0000256" key="4">
    <source>
        <dbReference type="ARBA" id="ARBA00022692"/>
    </source>
</evidence>
<keyword evidence="6" id="KW-0999">Mitochondrion inner membrane</keyword>
<comment type="subcellular location">
    <subcellularLocation>
        <location evidence="1">Mitochondrion inner membrane</location>
        <topology evidence="1">Multi-pass membrane protein</topology>
    </subcellularLocation>
</comment>
<evidence type="ECO:0000256" key="13">
    <source>
        <dbReference type="SAM" id="Phobius"/>
    </source>
</evidence>
<keyword evidence="3 11" id="KW-0813">Transport</keyword>
<keyword evidence="8" id="KW-0496">Mitochondrion</keyword>
<keyword evidence="5" id="KW-0677">Repeat</keyword>
<feature type="transmembrane region" description="Helical" evidence="13">
    <location>
        <begin position="107"/>
        <end position="127"/>
    </location>
</feature>
<dbReference type="PROSITE" id="PS50920">
    <property type="entry name" value="SOLCAR"/>
    <property type="match status" value="2"/>
</dbReference>
<evidence type="ECO:0000256" key="6">
    <source>
        <dbReference type="ARBA" id="ARBA00022792"/>
    </source>
</evidence>
<dbReference type="Proteomes" id="UP000094527">
    <property type="component" value="Unassembled WGS sequence"/>
</dbReference>
<dbReference type="OrthoDB" id="1747031at2759"/>
<dbReference type="EMBL" id="LJIJ01001775">
    <property type="protein sequence ID" value="ODM90829.1"/>
    <property type="molecule type" value="Genomic_DNA"/>
</dbReference>
<dbReference type="PANTHER" id="PTHR45760">
    <property type="entry name" value="FI19922P1-RELATED"/>
    <property type="match status" value="1"/>
</dbReference>
<dbReference type="GO" id="GO:1990542">
    <property type="term" value="P:mitochondrial transmembrane transport"/>
    <property type="evidence" value="ECO:0007669"/>
    <property type="project" value="InterPro"/>
</dbReference>
<evidence type="ECO:0000256" key="11">
    <source>
        <dbReference type="RuleBase" id="RU000488"/>
    </source>
</evidence>
<keyword evidence="9 10" id="KW-0472">Membrane</keyword>
<evidence type="ECO:0000256" key="7">
    <source>
        <dbReference type="ARBA" id="ARBA00022989"/>
    </source>
</evidence>
<gene>
    <name evidence="14" type="ORF">Ocin01_15852</name>
</gene>
<evidence type="ECO:0000256" key="2">
    <source>
        <dbReference type="ARBA" id="ARBA00006375"/>
    </source>
</evidence>
<dbReference type="InterPro" id="IPR023395">
    <property type="entry name" value="MCP_dom_sf"/>
</dbReference>
<evidence type="ECO:0000256" key="1">
    <source>
        <dbReference type="ARBA" id="ARBA00004448"/>
    </source>
</evidence>
<keyword evidence="15" id="KW-1185">Reference proteome</keyword>
<evidence type="ECO:0000256" key="8">
    <source>
        <dbReference type="ARBA" id="ARBA00023128"/>
    </source>
</evidence>
<dbReference type="OMA" id="YWWGYES"/>
<evidence type="ECO:0000256" key="12">
    <source>
        <dbReference type="SAM" id="MobiDB-lite"/>
    </source>
</evidence>
<feature type="repeat" description="Solcar" evidence="10">
    <location>
        <begin position="150"/>
        <end position="234"/>
    </location>
</feature>
<dbReference type="PANTHER" id="PTHR45760:SF2">
    <property type="entry name" value="FI19922P1-RELATED"/>
    <property type="match status" value="1"/>
</dbReference>
<feature type="transmembrane region" description="Helical" evidence="13">
    <location>
        <begin position="246"/>
        <end position="269"/>
    </location>
</feature>
<reference evidence="14 15" key="1">
    <citation type="journal article" date="2016" name="Genome Biol. Evol.">
        <title>Gene Family Evolution Reflects Adaptation to Soil Environmental Stressors in the Genome of the Collembolan Orchesella cincta.</title>
        <authorList>
            <person name="Faddeeva-Vakhrusheva A."/>
            <person name="Derks M.F."/>
            <person name="Anvar S.Y."/>
            <person name="Agamennone V."/>
            <person name="Suring W."/>
            <person name="Smit S."/>
            <person name="van Straalen N.M."/>
            <person name="Roelofs D."/>
        </authorList>
    </citation>
    <scope>NUCLEOTIDE SEQUENCE [LARGE SCALE GENOMIC DNA]</scope>
    <source>
        <tissue evidence="14">Mixed pool</tissue>
    </source>
</reference>
<evidence type="ECO:0000256" key="5">
    <source>
        <dbReference type="ARBA" id="ARBA00022737"/>
    </source>
</evidence>
<evidence type="ECO:0000256" key="9">
    <source>
        <dbReference type="ARBA" id="ARBA00023136"/>
    </source>
</evidence>
<dbReference type="InterPro" id="IPR018108">
    <property type="entry name" value="MCP_transmembrane"/>
</dbReference>
<dbReference type="AlphaFoldDB" id="A0A1D2MD08"/>
<sequence length="318" mass="35600">MATVVKVEEDDNRRFRITPIQQMMSSCSGAILTAFLVTPLDVVKVRLQTQQKALLSNKCFVYCNGLVDQLCHGANCQLNVWVKRQGHFTSTIDVFHKIVRTEGVSSLWSGLPPTLIMAVPSAIVYFVTYEQLRVRMVDLYHQSKSGRVEDPLYIPLVAGGLARLWAVTVVNPLELIRTKMQSKRLSYKELSRACGDLHNARGWTGFWMGYFPSLARDVPFSAIYFGCYEGQKKLAGYGSQEKETPILFSFAAGAVAGSVAGALTLPLMLSKLTNKLKWGKQISNSKQAKVAPRERNNQKNISANRNPRAFYRARTQDN</sequence>
<comment type="caution">
    <text evidence="14">The sequence shown here is derived from an EMBL/GenBank/DDBJ whole genome shotgun (WGS) entry which is preliminary data.</text>
</comment>
<organism evidence="14 15">
    <name type="scientific">Orchesella cincta</name>
    <name type="common">Springtail</name>
    <name type="synonym">Podura cincta</name>
    <dbReference type="NCBI Taxonomy" id="48709"/>
    <lineage>
        <taxon>Eukaryota</taxon>
        <taxon>Metazoa</taxon>
        <taxon>Ecdysozoa</taxon>
        <taxon>Arthropoda</taxon>
        <taxon>Hexapoda</taxon>
        <taxon>Collembola</taxon>
        <taxon>Entomobryomorpha</taxon>
        <taxon>Entomobryoidea</taxon>
        <taxon>Orchesellidae</taxon>
        <taxon>Orchesellinae</taxon>
        <taxon>Orchesella</taxon>
    </lineage>
</organism>
<evidence type="ECO:0000313" key="14">
    <source>
        <dbReference type="EMBL" id="ODM90829.1"/>
    </source>
</evidence>
<dbReference type="GO" id="GO:0005743">
    <property type="term" value="C:mitochondrial inner membrane"/>
    <property type="evidence" value="ECO:0007669"/>
    <property type="project" value="UniProtKB-SubCell"/>
</dbReference>
<comment type="similarity">
    <text evidence="2 11">Belongs to the mitochondrial carrier (TC 2.A.29) family.</text>
</comment>
<keyword evidence="7 13" id="KW-1133">Transmembrane helix</keyword>
<feature type="region of interest" description="Disordered" evidence="12">
    <location>
        <begin position="283"/>
        <end position="318"/>
    </location>
</feature>
<evidence type="ECO:0000256" key="3">
    <source>
        <dbReference type="ARBA" id="ARBA00022448"/>
    </source>
</evidence>
<evidence type="ECO:0000313" key="15">
    <source>
        <dbReference type="Proteomes" id="UP000094527"/>
    </source>
</evidence>
<dbReference type="SUPFAM" id="SSF103506">
    <property type="entry name" value="Mitochondrial carrier"/>
    <property type="match status" value="1"/>
</dbReference>
<dbReference type="Pfam" id="PF00153">
    <property type="entry name" value="Mito_carr"/>
    <property type="match status" value="3"/>
</dbReference>
<keyword evidence="4 10" id="KW-0812">Transmembrane</keyword>